<dbReference type="Gene3D" id="2.130.10.10">
    <property type="entry name" value="YVTN repeat-like/Quinoprotein amine dehydrogenase"/>
    <property type="match status" value="4"/>
</dbReference>
<dbReference type="Gene3D" id="3.30.200.20">
    <property type="entry name" value="Phosphorylase Kinase, domain 1"/>
    <property type="match status" value="1"/>
</dbReference>
<dbReference type="InterPro" id="IPR020472">
    <property type="entry name" value="WD40_PAC1"/>
</dbReference>
<dbReference type="EMBL" id="QMEB01000085">
    <property type="protein sequence ID" value="NMG20270.1"/>
    <property type="molecule type" value="Genomic_DNA"/>
</dbReference>
<dbReference type="PANTHER" id="PTHR19879">
    <property type="entry name" value="TRANSCRIPTION INITIATION FACTOR TFIID"/>
    <property type="match status" value="1"/>
</dbReference>
<dbReference type="Proteomes" id="UP000718564">
    <property type="component" value="Unassembled WGS sequence"/>
</dbReference>
<dbReference type="SMART" id="SM00220">
    <property type="entry name" value="S_TKc"/>
    <property type="match status" value="1"/>
</dbReference>
<gene>
    <name evidence="7" type="ORF">DP116_12695</name>
</gene>
<keyword evidence="8" id="KW-1185">Reference proteome</keyword>
<feature type="repeat" description="WD" evidence="3">
    <location>
        <begin position="372"/>
        <end position="413"/>
    </location>
</feature>
<dbReference type="SUPFAM" id="SSF50998">
    <property type="entry name" value="Quinoprotein alcohol dehydrogenase-like"/>
    <property type="match status" value="1"/>
</dbReference>
<feature type="repeat" description="WD" evidence="3">
    <location>
        <begin position="456"/>
        <end position="497"/>
    </location>
</feature>
<dbReference type="NCBIfam" id="NF045510">
    <property type="entry name" value="4Cys_prefix_kin"/>
    <property type="match status" value="1"/>
</dbReference>
<dbReference type="SMART" id="SM00320">
    <property type="entry name" value="WD40"/>
    <property type="match status" value="7"/>
</dbReference>
<dbReference type="InterPro" id="IPR015943">
    <property type="entry name" value="WD40/YVTN_repeat-like_dom_sf"/>
</dbReference>
<dbReference type="CDD" id="cd14014">
    <property type="entry name" value="STKc_PknB_like"/>
    <property type="match status" value="1"/>
</dbReference>
<dbReference type="InterPro" id="IPR011047">
    <property type="entry name" value="Quinoprotein_ADH-like_sf"/>
</dbReference>
<proteinExistence type="predicted"/>
<feature type="region of interest" description="Disordered" evidence="5">
    <location>
        <begin position="289"/>
        <end position="312"/>
    </location>
</feature>
<sequence>MLCCLNPACHNPPNPDGTIFCSNCGVGLVVLRNRYRPIKSLGAGGFGKTYLAEDIDKLNKKCVIKQLAPQVQGTGALQKATELFEQEARRLEQLGEYPQIPTLLAYFEEDNCLYLVQQFIDGQNLLKELQQQGTFSEGKIRDLLQDLLNILKVVHQHKVIHRDIKPENIIQRGDRKLVLIDFGASKQLTKTVMTAKGTMIGSLGYAPLEQMQGGEAYPASDLYSLGATCFHLLSGIHPWELFTKQGYTWVSSWRQHLQQPVSLELRRILDKLLQEDYQQRYQSAEEVLQDLNPAPPSTKVSSQPPISTPRASAKSPVKLKAWQQRLLAGVAITLGGLVLTQFVGYVRYGLFPTNPISVIASQDSDVFLTRTLTGHSNSVSSVAISPDGKTLASGSDDKTIKLWNLVTGEQIRTLTEHSSPVNSVAISPDGNTLVSGSDDRTIKLWNPATGEQIRTFRGHTGYVNFVAISPDSKTFASGSSHKTIKLWNLTTGKQIRTLTGHFKSVDSVALPVIIRPQSLEPDKQQVISVAISPDGKTLASGSYDNTIERWNLETGEPIRTLTGHSSQVNSVAISPDGKTLASGSGDKTIKLWNLTTGEQIRTLTGHSDWVSSVAISPDGKTLASGSWDNTIKLWNLTTGEQIRTLTGHFNRVYSVAFSPDGKTIASSSYNTIKIWRLR</sequence>
<keyword evidence="4" id="KW-0547">Nucleotide-binding</keyword>
<dbReference type="SUPFAM" id="SSF56112">
    <property type="entry name" value="Protein kinase-like (PK-like)"/>
    <property type="match status" value="1"/>
</dbReference>
<keyword evidence="7" id="KW-0418">Kinase</keyword>
<feature type="repeat" description="WD" evidence="3">
    <location>
        <begin position="603"/>
        <end position="644"/>
    </location>
</feature>
<comment type="caution">
    <text evidence="7">The sequence shown here is derived from an EMBL/GenBank/DDBJ whole genome shotgun (WGS) entry which is preliminary data.</text>
</comment>
<keyword evidence="1 3" id="KW-0853">WD repeat</keyword>
<feature type="repeat" description="WD" evidence="3">
    <location>
        <begin position="519"/>
        <end position="560"/>
    </location>
</feature>
<dbReference type="InterPro" id="IPR011009">
    <property type="entry name" value="Kinase-like_dom_sf"/>
</dbReference>
<dbReference type="GO" id="GO:0004674">
    <property type="term" value="F:protein serine/threonine kinase activity"/>
    <property type="evidence" value="ECO:0007669"/>
    <property type="project" value="UniProtKB-KW"/>
</dbReference>
<reference evidence="7 8" key="1">
    <citation type="submission" date="2018-06" db="EMBL/GenBank/DDBJ databases">
        <title>Comparative genomics of Brasilonema spp. strains.</title>
        <authorList>
            <person name="Alvarenga D.O."/>
            <person name="Fiore M.F."/>
            <person name="Varani A.M."/>
        </authorList>
    </citation>
    <scope>NUCLEOTIDE SEQUENCE [LARGE SCALE GENOMIC DNA]</scope>
    <source>
        <strain evidence="7 8">SPC951</strain>
    </source>
</reference>
<dbReference type="PROSITE" id="PS50082">
    <property type="entry name" value="WD_REPEATS_2"/>
    <property type="match status" value="7"/>
</dbReference>
<dbReference type="InterPro" id="IPR000719">
    <property type="entry name" value="Prot_kinase_dom"/>
</dbReference>
<keyword evidence="2" id="KW-0677">Repeat</keyword>
<protein>
    <submittedName>
        <fullName evidence="7">Serine/threonine protein kinase</fullName>
    </submittedName>
</protein>
<dbReference type="InterPro" id="IPR019775">
    <property type="entry name" value="WD40_repeat_CS"/>
</dbReference>
<dbReference type="PROSITE" id="PS00678">
    <property type="entry name" value="WD_REPEATS_1"/>
    <property type="match status" value="3"/>
</dbReference>
<dbReference type="Gene3D" id="1.10.510.10">
    <property type="entry name" value="Transferase(Phosphotransferase) domain 1"/>
    <property type="match status" value="1"/>
</dbReference>
<dbReference type="PROSITE" id="PS00107">
    <property type="entry name" value="PROTEIN_KINASE_ATP"/>
    <property type="match status" value="1"/>
</dbReference>
<feature type="domain" description="Protein kinase" evidence="6">
    <location>
        <begin position="35"/>
        <end position="295"/>
    </location>
</feature>
<keyword evidence="7" id="KW-0808">Transferase</keyword>
<dbReference type="InterPro" id="IPR001680">
    <property type="entry name" value="WD40_rpt"/>
</dbReference>
<evidence type="ECO:0000313" key="7">
    <source>
        <dbReference type="EMBL" id="NMG20270.1"/>
    </source>
</evidence>
<evidence type="ECO:0000256" key="5">
    <source>
        <dbReference type="SAM" id="MobiDB-lite"/>
    </source>
</evidence>
<dbReference type="PANTHER" id="PTHR19879:SF9">
    <property type="entry name" value="TRANSCRIPTION INITIATION FACTOR TFIID SUBUNIT 5"/>
    <property type="match status" value="1"/>
</dbReference>
<evidence type="ECO:0000256" key="1">
    <source>
        <dbReference type="ARBA" id="ARBA00022574"/>
    </source>
</evidence>
<evidence type="ECO:0000313" key="8">
    <source>
        <dbReference type="Proteomes" id="UP000718564"/>
    </source>
</evidence>
<feature type="binding site" evidence="4">
    <location>
        <position position="65"/>
    </location>
    <ligand>
        <name>ATP</name>
        <dbReference type="ChEBI" id="CHEBI:30616"/>
    </ligand>
</feature>
<dbReference type="InterPro" id="IPR017441">
    <property type="entry name" value="Protein_kinase_ATP_BS"/>
</dbReference>
<dbReference type="CDD" id="cd00200">
    <property type="entry name" value="WD40"/>
    <property type="match status" value="1"/>
</dbReference>
<dbReference type="PRINTS" id="PR00320">
    <property type="entry name" value="GPROTEINBRPT"/>
</dbReference>
<evidence type="ECO:0000256" key="3">
    <source>
        <dbReference type="PROSITE-ProRule" id="PRU00221"/>
    </source>
</evidence>
<name>A0ABX1P9L7_9CYAN</name>
<keyword evidence="7" id="KW-0723">Serine/threonine-protein kinase</keyword>
<feature type="repeat" description="WD" evidence="3">
    <location>
        <begin position="414"/>
        <end position="455"/>
    </location>
</feature>
<keyword evidence="4" id="KW-0067">ATP-binding</keyword>
<dbReference type="RefSeq" id="WP_169155536.1">
    <property type="nucleotide sequence ID" value="NZ_CAWPJE010000065.1"/>
</dbReference>
<organism evidence="7 8">
    <name type="scientific">Brasilonema bromeliae SPC951</name>
    <dbReference type="NCBI Taxonomy" id="385972"/>
    <lineage>
        <taxon>Bacteria</taxon>
        <taxon>Bacillati</taxon>
        <taxon>Cyanobacteriota</taxon>
        <taxon>Cyanophyceae</taxon>
        <taxon>Nostocales</taxon>
        <taxon>Scytonemataceae</taxon>
        <taxon>Brasilonema</taxon>
        <taxon>Bromeliae group (in: Brasilonema)</taxon>
    </lineage>
</organism>
<evidence type="ECO:0000256" key="4">
    <source>
        <dbReference type="PROSITE-ProRule" id="PRU10141"/>
    </source>
</evidence>
<dbReference type="Pfam" id="PF00400">
    <property type="entry name" value="WD40"/>
    <property type="match status" value="7"/>
</dbReference>
<feature type="repeat" description="WD" evidence="3">
    <location>
        <begin position="645"/>
        <end position="678"/>
    </location>
</feature>
<evidence type="ECO:0000259" key="6">
    <source>
        <dbReference type="PROSITE" id="PS50011"/>
    </source>
</evidence>
<dbReference type="Pfam" id="PF00069">
    <property type="entry name" value="Pkinase"/>
    <property type="match status" value="1"/>
</dbReference>
<feature type="repeat" description="WD" evidence="3">
    <location>
        <begin position="561"/>
        <end position="602"/>
    </location>
</feature>
<accession>A0ABX1P9L7</accession>
<dbReference type="PROSITE" id="PS50011">
    <property type="entry name" value="PROTEIN_KINASE_DOM"/>
    <property type="match status" value="1"/>
</dbReference>
<dbReference type="PROSITE" id="PS50294">
    <property type="entry name" value="WD_REPEATS_REGION"/>
    <property type="match status" value="7"/>
</dbReference>
<evidence type="ECO:0000256" key="2">
    <source>
        <dbReference type="ARBA" id="ARBA00022737"/>
    </source>
</evidence>